<evidence type="ECO:0000313" key="5">
    <source>
        <dbReference type="Proteomes" id="UP000295238"/>
    </source>
</evidence>
<keyword evidence="5" id="KW-1185">Reference proteome</keyword>
<evidence type="ECO:0000256" key="1">
    <source>
        <dbReference type="ARBA" id="ARBA00005564"/>
    </source>
</evidence>
<comment type="similarity">
    <text evidence="1">Belongs to the cycloisomerase 2 family.</text>
</comment>
<dbReference type="Proteomes" id="UP000295238">
    <property type="component" value="Unassembled WGS sequence"/>
</dbReference>
<dbReference type="PANTHER" id="PTHR30344:SF1">
    <property type="entry name" value="6-PHOSPHOGLUCONOLACTONASE"/>
    <property type="match status" value="1"/>
</dbReference>
<gene>
    <name evidence="4" type="ORF">E2F50_15250</name>
</gene>
<dbReference type="GO" id="GO:0005829">
    <property type="term" value="C:cytosol"/>
    <property type="evidence" value="ECO:0007669"/>
    <property type="project" value="TreeGrafter"/>
</dbReference>
<evidence type="ECO:0000256" key="2">
    <source>
        <dbReference type="ARBA" id="ARBA00022526"/>
    </source>
</evidence>
<reference evidence="4 5" key="1">
    <citation type="submission" date="2019-03" db="EMBL/GenBank/DDBJ databases">
        <title>Rhizobium sp. nov., an bacterium isolated from biocrust in Mu Us Desert.</title>
        <authorList>
            <person name="Lixiong L."/>
        </authorList>
    </citation>
    <scope>NUCLEOTIDE SEQUENCE [LARGE SCALE GENOMIC DNA]</scope>
    <source>
        <strain evidence="4 5">SPY-1</strain>
    </source>
</reference>
<evidence type="ECO:0000313" key="4">
    <source>
        <dbReference type="EMBL" id="TDK35580.1"/>
    </source>
</evidence>
<dbReference type="GO" id="GO:0006006">
    <property type="term" value="P:glucose metabolic process"/>
    <property type="evidence" value="ECO:0007669"/>
    <property type="project" value="UniProtKB-KW"/>
</dbReference>
<proteinExistence type="inferred from homology"/>
<keyword evidence="2" id="KW-0119">Carbohydrate metabolism</keyword>
<organism evidence="4 5">
    <name type="scientific">Rhizobium deserti</name>
    <dbReference type="NCBI Taxonomy" id="2547961"/>
    <lineage>
        <taxon>Bacteria</taxon>
        <taxon>Pseudomonadati</taxon>
        <taxon>Pseudomonadota</taxon>
        <taxon>Alphaproteobacteria</taxon>
        <taxon>Hyphomicrobiales</taxon>
        <taxon>Rhizobiaceae</taxon>
        <taxon>Rhizobium/Agrobacterium group</taxon>
        <taxon>Rhizobium</taxon>
    </lineage>
</organism>
<dbReference type="GO" id="GO:0017057">
    <property type="term" value="F:6-phosphogluconolactonase activity"/>
    <property type="evidence" value="ECO:0007669"/>
    <property type="project" value="TreeGrafter"/>
</dbReference>
<accession>A0A4R5UHX3</accession>
<feature type="region of interest" description="Disordered" evidence="3">
    <location>
        <begin position="159"/>
        <end position="180"/>
    </location>
</feature>
<dbReference type="Pfam" id="PF10282">
    <property type="entry name" value="Lactonase"/>
    <property type="match status" value="1"/>
</dbReference>
<dbReference type="PANTHER" id="PTHR30344">
    <property type="entry name" value="6-PHOSPHOGLUCONOLACTONASE-RELATED"/>
    <property type="match status" value="1"/>
</dbReference>
<dbReference type="InterPro" id="IPR019405">
    <property type="entry name" value="Lactonase_7-beta_prop"/>
</dbReference>
<dbReference type="AlphaFoldDB" id="A0A4R5UHX3"/>
<name>A0A4R5UHX3_9HYPH</name>
<sequence length="373" mass="39877">MAAMPSEEVPPMTVQADPRDDMTLIVGSYTVSMPHVKAKGEGISVLRLDGRDGRLKPVSTFGGLRNPSYLALSEDRSRLYVVEEVPDEDGASAATLSFDGETGTLSLLKSVPAMGDAPCHIALDRSGERLFVCNYGSGNFITYALDADGLPSGEPVNIRHQSKGANPERQEGPHLHQATATPDGRSVLICDAGTDVIARYDIASGLIRPSPDMVVKARPGTLPRHLVVSEDGRFVFVVHELGCTISSYACEPEGFRPLTEVSTLPGDFEGSSACAAIRIHPSGRFVYASNRGHDSIAAYEILPDDGSLRSIGWYDTRGKAPRDFAIDPTGRTLVAANQDSHSLSVFRIDQSSGELTITGELFDIGSPVCVLFA</sequence>
<dbReference type="Gene3D" id="2.130.10.10">
    <property type="entry name" value="YVTN repeat-like/Quinoprotein amine dehydrogenase"/>
    <property type="match status" value="1"/>
</dbReference>
<dbReference type="InterPro" id="IPR015943">
    <property type="entry name" value="WD40/YVTN_repeat-like_dom_sf"/>
</dbReference>
<evidence type="ECO:0000256" key="3">
    <source>
        <dbReference type="SAM" id="MobiDB-lite"/>
    </source>
</evidence>
<dbReference type="EMBL" id="SMTL01000003">
    <property type="protein sequence ID" value="TDK35580.1"/>
    <property type="molecule type" value="Genomic_DNA"/>
</dbReference>
<comment type="caution">
    <text evidence="4">The sequence shown here is derived from an EMBL/GenBank/DDBJ whole genome shotgun (WGS) entry which is preliminary data.</text>
</comment>
<protein>
    <submittedName>
        <fullName evidence="4">Lactonase family protein</fullName>
    </submittedName>
</protein>
<dbReference type="SUPFAM" id="SSF75011">
    <property type="entry name" value="3-carboxy-cis,cis-mucoante lactonizing enzyme"/>
    <property type="match status" value="1"/>
</dbReference>
<keyword evidence="2" id="KW-0313">Glucose metabolism</keyword>
<dbReference type="InterPro" id="IPR050282">
    <property type="entry name" value="Cycloisomerase_2"/>
</dbReference>